<organism evidence="1">
    <name type="scientific">marine sediment metagenome</name>
    <dbReference type="NCBI Taxonomy" id="412755"/>
    <lineage>
        <taxon>unclassified sequences</taxon>
        <taxon>metagenomes</taxon>
        <taxon>ecological metagenomes</taxon>
    </lineage>
</organism>
<sequence>DRLSMAGVSFLSKEFKNTGYGEEPTIHLKNYIKNRAIENIAPEIANSIDKIGDFINSLDKKLTPAIDNLSRA</sequence>
<dbReference type="EMBL" id="BART01041237">
    <property type="protein sequence ID" value="GAH24227.1"/>
    <property type="molecule type" value="Genomic_DNA"/>
</dbReference>
<evidence type="ECO:0000313" key="1">
    <source>
        <dbReference type="EMBL" id="GAH24227.1"/>
    </source>
</evidence>
<gene>
    <name evidence="1" type="ORF">S01H4_66515</name>
</gene>
<feature type="non-terminal residue" evidence="1">
    <location>
        <position position="1"/>
    </location>
</feature>
<dbReference type="AlphaFoldDB" id="X1DVG2"/>
<comment type="caution">
    <text evidence="1">The sequence shown here is derived from an EMBL/GenBank/DDBJ whole genome shotgun (WGS) entry which is preliminary data.</text>
</comment>
<name>X1DVG2_9ZZZZ</name>
<feature type="non-terminal residue" evidence="1">
    <location>
        <position position="72"/>
    </location>
</feature>
<protein>
    <submittedName>
        <fullName evidence="1">Uncharacterized protein</fullName>
    </submittedName>
</protein>
<accession>X1DVG2</accession>
<proteinExistence type="predicted"/>
<reference evidence="1" key="1">
    <citation type="journal article" date="2014" name="Front. Microbiol.">
        <title>High frequency of phylogenetically diverse reductive dehalogenase-homologous genes in deep subseafloor sedimentary metagenomes.</title>
        <authorList>
            <person name="Kawai M."/>
            <person name="Futagami T."/>
            <person name="Toyoda A."/>
            <person name="Takaki Y."/>
            <person name="Nishi S."/>
            <person name="Hori S."/>
            <person name="Arai W."/>
            <person name="Tsubouchi T."/>
            <person name="Morono Y."/>
            <person name="Uchiyama I."/>
            <person name="Ito T."/>
            <person name="Fujiyama A."/>
            <person name="Inagaki F."/>
            <person name="Takami H."/>
        </authorList>
    </citation>
    <scope>NUCLEOTIDE SEQUENCE</scope>
    <source>
        <strain evidence="1">Expedition CK06-06</strain>
    </source>
</reference>